<dbReference type="OrthoDB" id="5295388at2"/>
<accession>A0A4V6NXZ5</accession>
<feature type="active site" evidence="4">
    <location>
        <position position="45"/>
    </location>
</feature>
<dbReference type="SUPFAM" id="SSF54975">
    <property type="entry name" value="Acylphosphatase/BLUF domain-like"/>
    <property type="match status" value="1"/>
</dbReference>
<evidence type="ECO:0000259" key="6">
    <source>
        <dbReference type="PROSITE" id="PS51160"/>
    </source>
</evidence>
<comment type="catalytic activity">
    <reaction evidence="3 4">
        <text>an acyl phosphate + H2O = a carboxylate + phosphate + H(+)</text>
        <dbReference type="Rhea" id="RHEA:14965"/>
        <dbReference type="ChEBI" id="CHEBI:15377"/>
        <dbReference type="ChEBI" id="CHEBI:15378"/>
        <dbReference type="ChEBI" id="CHEBI:29067"/>
        <dbReference type="ChEBI" id="CHEBI:43474"/>
        <dbReference type="ChEBI" id="CHEBI:59918"/>
        <dbReference type="EC" id="3.6.1.7"/>
    </reaction>
</comment>
<dbReference type="RefSeq" id="WP_132258225.1">
    <property type="nucleotide sequence ID" value="NZ_SLZQ01000004.1"/>
</dbReference>
<dbReference type="InterPro" id="IPR036046">
    <property type="entry name" value="Acylphosphatase-like_dom_sf"/>
</dbReference>
<proteinExistence type="inferred from homology"/>
<dbReference type="EC" id="3.6.1.7" evidence="2 4"/>
<keyword evidence="8" id="KW-1185">Reference proteome</keyword>
<gene>
    <name evidence="7" type="ORF">EDC30_10469</name>
</gene>
<evidence type="ECO:0000313" key="7">
    <source>
        <dbReference type="EMBL" id="TCS37270.1"/>
    </source>
</evidence>
<dbReference type="InterPro" id="IPR017968">
    <property type="entry name" value="Acylphosphatase_CS"/>
</dbReference>
<dbReference type="Proteomes" id="UP000295382">
    <property type="component" value="Unassembled WGS sequence"/>
</dbReference>
<name>A0A4V6NXZ5_PAULE</name>
<reference evidence="7 8" key="1">
    <citation type="submission" date="2019-03" db="EMBL/GenBank/DDBJ databases">
        <title>Genomic Encyclopedia of Type Strains, Phase IV (KMG-IV): sequencing the most valuable type-strain genomes for metagenomic binning, comparative biology and taxonomic classification.</title>
        <authorList>
            <person name="Goeker M."/>
        </authorList>
    </citation>
    <scope>NUCLEOTIDE SEQUENCE [LARGE SCALE GENOMIC DNA]</scope>
    <source>
        <strain evidence="7 8">DSM 7445</strain>
    </source>
</reference>
<dbReference type="GO" id="GO:0003998">
    <property type="term" value="F:acylphosphatase activity"/>
    <property type="evidence" value="ECO:0007669"/>
    <property type="project" value="UniProtKB-EC"/>
</dbReference>
<evidence type="ECO:0000256" key="4">
    <source>
        <dbReference type="PROSITE-ProRule" id="PRU00520"/>
    </source>
</evidence>
<sequence>MPTESAASLKSARHLRITGQVQGVGYRAAFEHEARALQLSGWVRNRMDGSVEAVVAGPAESLERIIAWAWKGPVAARVDEVVVSNADSERLKPATFERWPTA</sequence>
<organism evidence="7 8">
    <name type="scientific">Paucimonas lemoignei</name>
    <name type="common">Pseudomonas lemoignei</name>
    <dbReference type="NCBI Taxonomy" id="29443"/>
    <lineage>
        <taxon>Bacteria</taxon>
        <taxon>Pseudomonadati</taxon>
        <taxon>Pseudomonadota</taxon>
        <taxon>Betaproteobacteria</taxon>
        <taxon>Burkholderiales</taxon>
        <taxon>Burkholderiaceae</taxon>
        <taxon>Paucimonas</taxon>
    </lineage>
</organism>
<feature type="active site" evidence="4">
    <location>
        <position position="27"/>
    </location>
</feature>
<dbReference type="PROSITE" id="PS00151">
    <property type="entry name" value="ACYLPHOSPHATASE_2"/>
    <property type="match status" value="1"/>
</dbReference>
<comment type="similarity">
    <text evidence="1 5">Belongs to the acylphosphatase family.</text>
</comment>
<dbReference type="PANTHER" id="PTHR47268:SF4">
    <property type="entry name" value="ACYLPHOSPHATASE"/>
    <property type="match status" value="1"/>
</dbReference>
<comment type="caution">
    <text evidence="7">The sequence shown here is derived from an EMBL/GenBank/DDBJ whole genome shotgun (WGS) entry which is preliminary data.</text>
</comment>
<evidence type="ECO:0000256" key="1">
    <source>
        <dbReference type="ARBA" id="ARBA00005614"/>
    </source>
</evidence>
<dbReference type="PROSITE" id="PS51160">
    <property type="entry name" value="ACYLPHOSPHATASE_3"/>
    <property type="match status" value="1"/>
</dbReference>
<dbReference type="AlphaFoldDB" id="A0A4V6NXZ5"/>
<dbReference type="Pfam" id="PF00708">
    <property type="entry name" value="Acylphosphatase"/>
    <property type="match status" value="1"/>
</dbReference>
<dbReference type="InterPro" id="IPR001792">
    <property type="entry name" value="Acylphosphatase-like_dom"/>
</dbReference>
<dbReference type="PRINTS" id="PR00112">
    <property type="entry name" value="ACYLPHPHTASE"/>
</dbReference>
<protein>
    <recommendedName>
        <fullName evidence="2 4">acylphosphatase</fullName>
        <ecNumber evidence="2 4">3.6.1.7</ecNumber>
    </recommendedName>
</protein>
<feature type="domain" description="Acylphosphatase-like" evidence="6">
    <location>
        <begin position="12"/>
        <end position="102"/>
    </location>
</feature>
<dbReference type="Gene3D" id="3.30.70.100">
    <property type="match status" value="1"/>
</dbReference>
<keyword evidence="4" id="KW-0378">Hydrolase</keyword>
<dbReference type="InterPro" id="IPR020456">
    <property type="entry name" value="Acylphosphatase"/>
</dbReference>
<evidence type="ECO:0000256" key="2">
    <source>
        <dbReference type="ARBA" id="ARBA00012150"/>
    </source>
</evidence>
<evidence type="ECO:0000313" key="8">
    <source>
        <dbReference type="Proteomes" id="UP000295382"/>
    </source>
</evidence>
<evidence type="ECO:0000256" key="5">
    <source>
        <dbReference type="RuleBase" id="RU004168"/>
    </source>
</evidence>
<dbReference type="EMBL" id="SLZQ01000004">
    <property type="protein sequence ID" value="TCS37270.1"/>
    <property type="molecule type" value="Genomic_DNA"/>
</dbReference>
<evidence type="ECO:0000256" key="3">
    <source>
        <dbReference type="ARBA" id="ARBA00047645"/>
    </source>
</evidence>
<dbReference type="PANTHER" id="PTHR47268">
    <property type="entry name" value="ACYLPHOSPHATASE"/>
    <property type="match status" value="1"/>
</dbReference>